<comment type="similarity">
    <text evidence="2">Belongs to the BMP lipoprotein family.</text>
</comment>
<protein>
    <submittedName>
        <fullName evidence="9">CD4+ T-cell-stimulating antigen</fullName>
    </submittedName>
</protein>
<dbReference type="OrthoDB" id="9784230at2"/>
<evidence type="ECO:0000256" key="1">
    <source>
        <dbReference type="ARBA" id="ARBA00004193"/>
    </source>
</evidence>
<dbReference type="Proteomes" id="UP000029507">
    <property type="component" value="Chromosome"/>
</dbReference>
<dbReference type="InterPro" id="IPR003760">
    <property type="entry name" value="PnrA-like"/>
</dbReference>
<dbReference type="SUPFAM" id="SSF53822">
    <property type="entry name" value="Periplasmic binding protein-like I"/>
    <property type="match status" value="1"/>
</dbReference>
<dbReference type="GO" id="GO:0005886">
    <property type="term" value="C:plasma membrane"/>
    <property type="evidence" value="ECO:0007669"/>
    <property type="project" value="UniProtKB-SubCell"/>
</dbReference>
<dbReference type="PANTHER" id="PTHR34296:SF2">
    <property type="entry name" value="ABC TRANSPORTER GUANOSINE-BINDING PROTEIN NUPN"/>
    <property type="match status" value="1"/>
</dbReference>
<dbReference type="Pfam" id="PF02608">
    <property type="entry name" value="Bmp"/>
    <property type="match status" value="1"/>
</dbReference>
<keyword evidence="3" id="KW-1003">Cell membrane</keyword>
<feature type="signal peptide" evidence="7">
    <location>
        <begin position="1"/>
        <end position="20"/>
    </location>
</feature>
<evidence type="ECO:0000313" key="9">
    <source>
        <dbReference type="EMBL" id="AIQ62956.1"/>
    </source>
</evidence>
<dbReference type="RefSeq" id="WP_038694417.1">
    <property type="nucleotide sequence ID" value="NZ_CP009286.1"/>
</dbReference>
<evidence type="ECO:0000313" key="10">
    <source>
        <dbReference type="Proteomes" id="UP000029507"/>
    </source>
</evidence>
<proteinExistence type="inferred from homology"/>
<evidence type="ECO:0000256" key="5">
    <source>
        <dbReference type="ARBA" id="ARBA00023136"/>
    </source>
</evidence>
<gene>
    <name evidence="9" type="ORF">PSTEL_07395</name>
</gene>
<dbReference type="KEGG" id="pste:PSTEL_07395"/>
<evidence type="ECO:0000256" key="2">
    <source>
        <dbReference type="ARBA" id="ARBA00008610"/>
    </source>
</evidence>
<dbReference type="CDD" id="cd06354">
    <property type="entry name" value="PBP1_PrnA-like"/>
    <property type="match status" value="1"/>
</dbReference>
<dbReference type="PROSITE" id="PS51257">
    <property type="entry name" value="PROKAR_LIPOPROTEIN"/>
    <property type="match status" value="1"/>
</dbReference>
<evidence type="ECO:0000256" key="4">
    <source>
        <dbReference type="ARBA" id="ARBA00022729"/>
    </source>
</evidence>
<evidence type="ECO:0000256" key="3">
    <source>
        <dbReference type="ARBA" id="ARBA00022475"/>
    </source>
</evidence>
<sequence length="366" mass="38005">MKKVMKLSLVMLLAFTVILAGCGKNNNNAGNNASGDTGTNTGTNAAANTAANTGTGEATTDNSNIKIGMVTDVGGVNDKSFNQSAWEALQALEKESGIKVQYLQSKSNADYEPNLNQFVKDGYALTWGIGFDLGDAVKKVATENPDAKLAIIDSVVDAPNVESVTFSENEGSFLVGVVAGLTTKSNKVGFIGGMESPVIKRFEAGFKAGVAAVNPSAKVTVTYAGAYDKPDTGKSLAATLYDAGNDIIFPAAGATGNGVFNEAKSRNKAGGSKVWVIGVDKDQSLEFGDDVTLTSMVKRVDEAVKTVSKQIMDGTFKGGTTTVLGLKDNGVGLPDTSKANVSADILAKVDDYKQQIIDGKITVPSE</sequence>
<dbReference type="InterPro" id="IPR028082">
    <property type="entry name" value="Peripla_BP_I"/>
</dbReference>
<keyword evidence="6" id="KW-0449">Lipoprotein</keyword>
<organism evidence="9 10">
    <name type="scientific">Paenibacillus stellifer</name>
    <dbReference type="NCBI Taxonomy" id="169760"/>
    <lineage>
        <taxon>Bacteria</taxon>
        <taxon>Bacillati</taxon>
        <taxon>Bacillota</taxon>
        <taxon>Bacilli</taxon>
        <taxon>Bacillales</taxon>
        <taxon>Paenibacillaceae</taxon>
        <taxon>Paenibacillus</taxon>
    </lineage>
</organism>
<dbReference type="Gene3D" id="3.40.50.2300">
    <property type="match status" value="2"/>
</dbReference>
<accession>A0A089LN59</accession>
<feature type="domain" description="ABC transporter substrate-binding protein PnrA-like" evidence="8">
    <location>
        <begin position="68"/>
        <end position="365"/>
    </location>
</feature>
<name>A0A089LN59_9BACL</name>
<evidence type="ECO:0000256" key="6">
    <source>
        <dbReference type="ARBA" id="ARBA00023288"/>
    </source>
</evidence>
<feature type="chain" id="PRO_5039002903" evidence="7">
    <location>
        <begin position="21"/>
        <end position="366"/>
    </location>
</feature>
<dbReference type="HOGENOM" id="CLU_038813_0_0_9"/>
<keyword evidence="4 7" id="KW-0732">Signal</keyword>
<dbReference type="PANTHER" id="PTHR34296">
    <property type="entry name" value="TRANSCRIPTIONAL ACTIVATOR PROTEIN MED"/>
    <property type="match status" value="1"/>
</dbReference>
<dbReference type="EMBL" id="CP009286">
    <property type="protein sequence ID" value="AIQ62956.1"/>
    <property type="molecule type" value="Genomic_DNA"/>
</dbReference>
<reference evidence="9 10" key="1">
    <citation type="submission" date="2014-08" db="EMBL/GenBank/DDBJ databases">
        <title>Comparative genomics of the Paenibacillus odorifer group.</title>
        <authorList>
            <person name="den Bakker H.C."/>
            <person name="Tsai Y.-C."/>
            <person name="Martin N."/>
            <person name="Korlach J."/>
            <person name="Wiedmann M."/>
        </authorList>
    </citation>
    <scope>NUCLEOTIDE SEQUENCE [LARGE SCALE GENOMIC DNA]</scope>
    <source>
        <strain evidence="9 10">DSM 14472</strain>
    </source>
</reference>
<dbReference type="InterPro" id="IPR050957">
    <property type="entry name" value="BMP_lipoprotein"/>
</dbReference>
<comment type="subcellular location">
    <subcellularLocation>
        <location evidence="1">Cell membrane</location>
        <topology evidence="1">Lipid-anchor</topology>
    </subcellularLocation>
</comment>
<dbReference type="STRING" id="169760.PSTEL_07395"/>
<dbReference type="AlphaFoldDB" id="A0A089LN59"/>
<evidence type="ECO:0000256" key="7">
    <source>
        <dbReference type="SAM" id="SignalP"/>
    </source>
</evidence>
<keyword evidence="10" id="KW-1185">Reference proteome</keyword>
<keyword evidence="5" id="KW-0472">Membrane</keyword>
<evidence type="ECO:0000259" key="8">
    <source>
        <dbReference type="Pfam" id="PF02608"/>
    </source>
</evidence>